<proteinExistence type="predicted"/>
<dbReference type="RefSeq" id="WP_224124719.1">
    <property type="nucleotide sequence ID" value="NZ_JAIQZJ010000013.1"/>
</dbReference>
<dbReference type="PROSITE" id="PS50043">
    <property type="entry name" value="HTH_LUXR_2"/>
    <property type="match status" value="1"/>
</dbReference>
<dbReference type="Pfam" id="PF00196">
    <property type="entry name" value="GerE"/>
    <property type="match status" value="1"/>
</dbReference>
<organism evidence="2 3">
    <name type="scientific">Nocardioides mangrovi</name>
    <dbReference type="NCBI Taxonomy" id="2874580"/>
    <lineage>
        <taxon>Bacteria</taxon>
        <taxon>Bacillati</taxon>
        <taxon>Actinomycetota</taxon>
        <taxon>Actinomycetes</taxon>
        <taxon>Propionibacteriales</taxon>
        <taxon>Nocardioidaceae</taxon>
        <taxon>Nocardioides</taxon>
    </lineage>
</organism>
<dbReference type="InterPro" id="IPR016032">
    <property type="entry name" value="Sig_transdc_resp-reg_C-effctor"/>
</dbReference>
<sequence length="748" mass="80042">MTLIGPGGIGKTRVAIRVVELFRQARAYPDGTWVVALEDLTTGGLLVSAVGDAVGLQIPDAPHAVTTLTDFVADRRALLLLDNCEHLYREVGDLVQRMRAACPHLSVLVTSRRPLLISGEDVVTVASMTTPGRRSRDVDDPEALGHYEAVQLFVRRARAAYSPFTLTEANAGAVARLCTELDGNPLALELAASRIRVFTPQEILERLTDRFGVLNAGFQDVPDRHRSLLACVEWSHSLCSPAEQLLWAQVWVFKGGFSLLDAESVCTAIGPAPDEEGPLVDLIGSLVDQSVLVAEADASGGSRYRMLADIREYGRGVARSSGTEAGLRERHVRWCGDLAARFRATWAGPDQALWLARIETERANIRAALHHGSTTSGLVEAALLIAADLDMFWSGSGRLGEALTWFGVLLDTGEGSDLARARAAVGAARFAVLVGDGPAARDRLSLAAGLAVDDPATRGRGLIPAAVLAVWDGDATTARTNADRAVAALDGTDDLSGLMLAYLMSGVVRYATGDPRAAAASFEACISVAAICGDGFLRAFALNGLGDVASTRRERKRAAELYRQALRIKHGLGDRMGMAVALDSLGRLAASEGRGRRAALLLGAAEGIWDTVGMTQTGNILTHTRAREPGIEPARALLGKRDFRDQFRRGSLITLDQAVDFALDPDRDDLPAEAAPGEAETHPLTKRELEVADLVAEGLSNPQIADRLVISVRTAQGHVENILRKLGFSSRSLIAAWVAERRQVDPRT</sequence>
<evidence type="ECO:0000313" key="2">
    <source>
        <dbReference type="EMBL" id="MBZ5740360.1"/>
    </source>
</evidence>
<dbReference type="PRINTS" id="PR00038">
    <property type="entry name" value="HTHLUXR"/>
</dbReference>
<evidence type="ECO:0000259" key="1">
    <source>
        <dbReference type="PROSITE" id="PS50043"/>
    </source>
</evidence>
<accession>A0ABS7UHT0</accession>
<dbReference type="Proteomes" id="UP000780875">
    <property type="component" value="Unassembled WGS sequence"/>
</dbReference>
<comment type="caution">
    <text evidence="2">The sequence shown here is derived from an EMBL/GenBank/DDBJ whole genome shotgun (WGS) entry which is preliminary data.</text>
</comment>
<dbReference type="InterPro" id="IPR036388">
    <property type="entry name" value="WH-like_DNA-bd_sf"/>
</dbReference>
<protein>
    <submittedName>
        <fullName evidence="2">LuxR C-terminal-related transcriptional regulator</fullName>
    </submittedName>
</protein>
<dbReference type="InterPro" id="IPR027417">
    <property type="entry name" value="P-loop_NTPase"/>
</dbReference>
<gene>
    <name evidence="2" type="ORF">K8U61_19455</name>
</gene>
<dbReference type="Gene3D" id="1.25.40.10">
    <property type="entry name" value="Tetratricopeptide repeat domain"/>
    <property type="match status" value="1"/>
</dbReference>
<keyword evidence="3" id="KW-1185">Reference proteome</keyword>
<dbReference type="CDD" id="cd06170">
    <property type="entry name" value="LuxR_C_like"/>
    <property type="match status" value="1"/>
</dbReference>
<dbReference type="InterPro" id="IPR000792">
    <property type="entry name" value="Tscrpt_reg_LuxR_C"/>
</dbReference>
<dbReference type="EMBL" id="JAIQZJ010000013">
    <property type="protein sequence ID" value="MBZ5740360.1"/>
    <property type="molecule type" value="Genomic_DNA"/>
</dbReference>
<dbReference type="Gene3D" id="3.40.50.300">
    <property type="entry name" value="P-loop containing nucleotide triphosphate hydrolases"/>
    <property type="match status" value="1"/>
</dbReference>
<dbReference type="SMART" id="SM00421">
    <property type="entry name" value="HTH_LUXR"/>
    <property type="match status" value="1"/>
</dbReference>
<dbReference type="Gene3D" id="1.10.10.10">
    <property type="entry name" value="Winged helix-like DNA-binding domain superfamily/Winged helix DNA-binding domain"/>
    <property type="match status" value="1"/>
</dbReference>
<dbReference type="SUPFAM" id="SSF46894">
    <property type="entry name" value="C-terminal effector domain of the bipartite response regulators"/>
    <property type="match status" value="1"/>
</dbReference>
<reference evidence="2 3" key="1">
    <citation type="submission" date="2021-09" db="EMBL/GenBank/DDBJ databases">
        <title>Whole genome sequence of Nocardioides sp. GBK3QG-3.</title>
        <authorList>
            <person name="Tuo L."/>
        </authorList>
    </citation>
    <scope>NUCLEOTIDE SEQUENCE [LARGE SCALE GENOMIC DNA]</scope>
    <source>
        <strain evidence="2 3">GBK3QG-3</strain>
    </source>
</reference>
<name>A0ABS7UHT0_9ACTN</name>
<feature type="domain" description="HTH luxR-type" evidence="1">
    <location>
        <begin position="677"/>
        <end position="742"/>
    </location>
</feature>
<dbReference type="PANTHER" id="PTHR47691:SF3">
    <property type="entry name" value="HTH-TYPE TRANSCRIPTIONAL REGULATOR RV0890C-RELATED"/>
    <property type="match status" value="1"/>
</dbReference>
<dbReference type="SUPFAM" id="SSF52540">
    <property type="entry name" value="P-loop containing nucleoside triphosphate hydrolases"/>
    <property type="match status" value="1"/>
</dbReference>
<dbReference type="SUPFAM" id="SSF48452">
    <property type="entry name" value="TPR-like"/>
    <property type="match status" value="1"/>
</dbReference>
<dbReference type="InterPro" id="IPR011990">
    <property type="entry name" value="TPR-like_helical_dom_sf"/>
</dbReference>
<dbReference type="PANTHER" id="PTHR47691">
    <property type="entry name" value="REGULATOR-RELATED"/>
    <property type="match status" value="1"/>
</dbReference>
<evidence type="ECO:0000313" key="3">
    <source>
        <dbReference type="Proteomes" id="UP000780875"/>
    </source>
</evidence>